<dbReference type="CDD" id="cd00086">
    <property type="entry name" value="homeodomain"/>
    <property type="match status" value="2"/>
</dbReference>
<proteinExistence type="predicted"/>
<reference evidence="10" key="1">
    <citation type="submission" date="2025-08" db="UniProtKB">
        <authorList>
            <consortium name="Ensembl"/>
        </authorList>
    </citation>
    <scope>IDENTIFICATION</scope>
</reference>
<feature type="region of interest" description="Disordered" evidence="8">
    <location>
        <begin position="68"/>
        <end position="102"/>
    </location>
</feature>
<feature type="region of interest" description="Disordered" evidence="8">
    <location>
        <begin position="1"/>
        <end position="22"/>
    </location>
</feature>
<dbReference type="InterPro" id="IPR001356">
    <property type="entry name" value="HD"/>
</dbReference>
<organism evidence="10 11">
    <name type="scientific">Theropithecus gelada</name>
    <name type="common">Gelada baboon</name>
    <dbReference type="NCBI Taxonomy" id="9565"/>
    <lineage>
        <taxon>Eukaryota</taxon>
        <taxon>Metazoa</taxon>
        <taxon>Chordata</taxon>
        <taxon>Craniata</taxon>
        <taxon>Vertebrata</taxon>
        <taxon>Euteleostomi</taxon>
        <taxon>Mammalia</taxon>
        <taxon>Eutheria</taxon>
        <taxon>Euarchontoglires</taxon>
        <taxon>Primates</taxon>
        <taxon>Haplorrhini</taxon>
        <taxon>Catarrhini</taxon>
        <taxon>Cercopithecidae</taxon>
        <taxon>Cercopithecinae</taxon>
        <taxon>Theropithecus</taxon>
    </lineage>
</organism>
<name>A0A8D2EY84_THEGE</name>
<dbReference type="InterPro" id="IPR009057">
    <property type="entry name" value="Homeodomain-like_sf"/>
</dbReference>
<dbReference type="FunFam" id="1.10.10.60:FF:000325">
    <property type="entry name" value="Double homeobox protein 4"/>
    <property type="match status" value="1"/>
</dbReference>
<evidence type="ECO:0000256" key="4">
    <source>
        <dbReference type="ARBA" id="ARBA00023155"/>
    </source>
</evidence>
<dbReference type="GO" id="GO:0000977">
    <property type="term" value="F:RNA polymerase II transcription regulatory region sequence-specific DNA binding"/>
    <property type="evidence" value="ECO:0007669"/>
    <property type="project" value="TreeGrafter"/>
</dbReference>
<dbReference type="PANTHER" id="PTHR46123">
    <property type="entry name" value="MIX-TYPE HOMEOBOX GENE 1-RELATED"/>
    <property type="match status" value="1"/>
</dbReference>
<evidence type="ECO:0000256" key="5">
    <source>
        <dbReference type="ARBA" id="ARBA00023242"/>
    </source>
</evidence>
<feature type="compositionally biased region" description="Low complexity" evidence="8">
    <location>
        <begin position="1"/>
        <end position="15"/>
    </location>
</feature>
<dbReference type="AlphaFoldDB" id="A0A8D2EY84"/>
<evidence type="ECO:0000256" key="3">
    <source>
        <dbReference type="ARBA" id="ARBA00023125"/>
    </source>
</evidence>
<dbReference type="InterPro" id="IPR000047">
    <property type="entry name" value="HTH_motif"/>
</dbReference>
<dbReference type="GO" id="GO:0005634">
    <property type="term" value="C:nucleus"/>
    <property type="evidence" value="ECO:0007669"/>
    <property type="project" value="UniProtKB-SubCell"/>
</dbReference>
<sequence>MALPTPGDAALPAGARGRGRRRRLVWTPSQREALRACFERNPYPGIATREELAQAIGIPEPRVQIWFQNERSRQLRQHRRESRPWPGKRGPQESRRKRTAVTRSQTALLLRAFQQDRFPDIATREELARETGLPESRIQIWFQNRRARHPGQGGGAPAHA</sequence>
<dbReference type="Pfam" id="PF00046">
    <property type="entry name" value="Homeodomain"/>
    <property type="match status" value="2"/>
</dbReference>
<keyword evidence="5 6" id="KW-0539">Nucleus</keyword>
<feature type="DNA-binding region" description="Homeobox" evidence="6">
    <location>
        <begin position="19"/>
        <end position="78"/>
    </location>
</feature>
<dbReference type="SMART" id="SM00389">
    <property type="entry name" value="HOX"/>
    <property type="match status" value="2"/>
</dbReference>
<accession>A0A8D2EY84</accession>
<dbReference type="Proteomes" id="UP000694411">
    <property type="component" value="Unassembled WGS sequence"/>
</dbReference>
<evidence type="ECO:0000313" key="10">
    <source>
        <dbReference type="Ensembl" id="ENSTGEP00000015741.1"/>
    </source>
</evidence>
<feature type="domain" description="Homeobox" evidence="9">
    <location>
        <begin position="92"/>
        <end position="152"/>
    </location>
</feature>
<dbReference type="Gene3D" id="1.10.10.60">
    <property type="entry name" value="Homeodomain-like"/>
    <property type="match status" value="2"/>
</dbReference>
<feature type="domain" description="Homeobox" evidence="9">
    <location>
        <begin position="17"/>
        <end position="77"/>
    </location>
</feature>
<keyword evidence="11" id="KW-1185">Reference proteome</keyword>
<evidence type="ECO:0000256" key="6">
    <source>
        <dbReference type="PROSITE-ProRule" id="PRU00108"/>
    </source>
</evidence>
<evidence type="ECO:0000256" key="1">
    <source>
        <dbReference type="ARBA" id="ARBA00004123"/>
    </source>
</evidence>
<comment type="subcellular location">
    <subcellularLocation>
        <location evidence="1 6 7">Nucleus</location>
    </subcellularLocation>
</comment>
<keyword evidence="2" id="KW-0677">Repeat</keyword>
<feature type="DNA-binding region" description="Homeobox" evidence="6">
    <location>
        <begin position="94"/>
        <end position="153"/>
    </location>
</feature>
<dbReference type="GO" id="GO:0000981">
    <property type="term" value="F:DNA-binding transcription factor activity, RNA polymerase II-specific"/>
    <property type="evidence" value="ECO:0007669"/>
    <property type="project" value="TreeGrafter"/>
</dbReference>
<dbReference type="InterPro" id="IPR051306">
    <property type="entry name" value="Homeobox_regulator"/>
</dbReference>
<reference evidence="10" key="2">
    <citation type="submission" date="2025-09" db="UniProtKB">
        <authorList>
            <consortium name="Ensembl"/>
        </authorList>
    </citation>
    <scope>IDENTIFICATION</scope>
</reference>
<dbReference type="SUPFAM" id="SSF46689">
    <property type="entry name" value="Homeodomain-like"/>
    <property type="match status" value="2"/>
</dbReference>
<keyword evidence="3 6" id="KW-0238">DNA-binding</keyword>
<evidence type="ECO:0000256" key="2">
    <source>
        <dbReference type="ARBA" id="ARBA00022737"/>
    </source>
</evidence>
<dbReference type="PRINTS" id="PR00031">
    <property type="entry name" value="HTHREPRESSR"/>
</dbReference>
<protein>
    <recommendedName>
        <fullName evidence="9">Homeobox domain-containing protein</fullName>
    </recommendedName>
</protein>
<evidence type="ECO:0000256" key="7">
    <source>
        <dbReference type="RuleBase" id="RU000682"/>
    </source>
</evidence>
<dbReference type="PANTHER" id="PTHR46123:SF3">
    <property type="entry name" value="DOUBLE HOMEOBOX PROTEIN 1-RELATED"/>
    <property type="match status" value="1"/>
</dbReference>
<dbReference type="Ensembl" id="ENSTGET00000018832.1">
    <property type="protein sequence ID" value="ENSTGEP00000015741.1"/>
    <property type="gene ID" value="ENSTGEG00000012723.1"/>
</dbReference>
<evidence type="ECO:0000259" key="9">
    <source>
        <dbReference type="PROSITE" id="PS50071"/>
    </source>
</evidence>
<dbReference type="PROSITE" id="PS50071">
    <property type="entry name" value="HOMEOBOX_2"/>
    <property type="match status" value="2"/>
</dbReference>
<evidence type="ECO:0000313" key="11">
    <source>
        <dbReference type="Proteomes" id="UP000694411"/>
    </source>
</evidence>
<keyword evidence="4 6" id="KW-0371">Homeobox</keyword>
<dbReference type="FunFam" id="1.10.10.60:FF:000354">
    <property type="entry name" value="Double homeobox protein 4"/>
    <property type="match status" value="1"/>
</dbReference>
<evidence type="ECO:0000256" key="8">
    <source>
        <dbReference type="SAM" id="MobiDB-lite"/>
    </source>
</evidence>